<dbReference type="GO" id="GO:0015768">
    <property type="term" value="P:maltose transport"/>
    <property type="evidence" value="ECO:0007669"/>
    <property type="project" value="TreeGrafter"/>
</dbReference>
<dbReference type="Gene3D" id="3.40.190.10">
    <property type="entry name" value="Periplasmic binding protein-like II"/>
    <property type="match status" value="1"/>
</dbReference>
<dbReference type="PANTHER" id="PTHR30061:SF50">
    <property type="entry name" value="MALTOSE_MALTODEXTRIN-BINDING PERIPLASMIC PROTEIN"/>
    <property type="match status" value="1"/>
</dbReference>
<evidence type="ECO:0000256" key="2">
    <source>
        <dbReference type="ARBA" id="ARBA00022448"/>
    </source>
</evidence>
<dbReference type="AlphaFoldDB" id="A0A1C0ZTQ3"/>
<dbReference type="EMBL" id="LYPC01000028">
    <property type="protein sequence ID" value="OCT11447.1"/>
    <property type="molecule type" value="Genomic_DNA"/>
</dbReference>
<feature type="signal peptide" evidence="5">
    <location>
        <begin position="1"/>
        <end position="21"/>
    </location>
</feature>
<protein>
    <recommendedName>
        <fullName evidence="8">Sugar ABC transporter substrate-binding protein</fullName>
    </recommendedName>
</protein>
<evidence type="ECO:0000313" key="6">
    <source>
        <dbReference type="EMBL" id="OCT11447.1"/>
    </source>
</evidence>
<organism evidence="6 7">
    <name type="scientific">Paenibacillus pectinilyticus</name>
    <dbReference type="NCBI Taxonomy" id="512399"/>
    <lineage>
        <taxon>Bacteria</taxon>
        <taxon>Bacillati</taxon>
        <taxon>Bacillota</taxon>
        <taxon>Bacilli</taxon>
        <taxon>Bacillales</taxon>
        <taxon>Paenibacillaceae</taxon>
        <taxon>Paenibacillus</taxon>
    </lineage>
</organism>
<evidence type="ECO:0000313" key="7">
    <source>
        <dbReference type="Proteomes" id="UP000093309"/>
    </source>
</evidence>
<dbReference type="SUPFAM" id="SSF53850">
    <property type="entry name" value="Periplasmic binding protein-like II"/>
    <property type="match status" value="1"/>
</dbReference>
<comment type="caution">
    <text evidence="6">The sequence shown here is derived from an EMBL/GenBank/DDBJ whole genome shotgun (WGS) entry which is preliminary data.</text>
</comment>
<evidence type="ECO:0008006" key="8">
    <source>
        <dbReference type="Google" id="ProtNLM"/>
    </source>
</evidence>
<feature type="chain" id="PRO_5038397300" description="Sugar ABC transporter substrate-binding protein" evidence="5">
    <location>
        <begin position="22"/>
        <end position="447"/>
    </location>
</feature>
<dbReference type="GO" id="GO:0055052">
    <property type="term" value="C:ATP-binding cassette (ABC) transporter complex, substrate-binding subunit-containing"/>
    <property type="evidence" value="ECO:0007669"/>
    <property type="project" value="TreeGrafter"/>
</dbReference>
<accession>A0A1C0ZTQ3</accession>
<keyword evidence="3 5" id="KW-0732">Signal</keyword>
<gene>
    <name evidence="6" type="ORF">A8709_07195</name>
</gene>
<dbReference type="CDD" id="cd13585">
    <property type="entry name" value="PBP2_TMBP_like"/>
    <property type="match status" value="1"/>
</dbReference>
<keyword evidence="2" id="KW-0813">Transport</keyword>
<dbReference type="RefSeq" id="WP_065858491.1">
    <property type="nucleotide sequence ID" value="NZ_LYPC01000028.1"/>
</dbReference>
<dbReference type="PANTHER" id="PTHR30061">
    <property type="entry name" value="MALTOSE-BINDING PERIPLASMIC PROTEIN"/>
    <property type="match status" value="1"/>
</dbReference>
<proteinExistence type="inferred from homology"/>
<feature type="compositionally biased region" description="Polar residues" evidence="4">
    <location>
        <begin position="28"/>
        <end position="39"/>
    </location>
</feature>
<name>A0A1C0ZTQ3_9BACL</name>
<dbReference type="GO" id="GO:1901982">
    <property type="term" value="F:maltose binding"/>
    <property type="evidence" value="ECO:0007669"/>
    <property type="project" value="TreeGrafter"/>
</dbReference>
<evidence type="ECO:0000256" key="1">
    <source>
        <dbReference type="ARBA" id="ARBA00008520"/>
    </source>
</evidence>
<dbReference type="Pfam" id="PF01547">
    <property type="entry name" value="SBP_bac_1"/>
    <property type="match status" value="1"/>
</dbReference>
<dbReference type="OrthoDB" id="9782846at2"/>
<reference evidence="7" key="1">
    <citation type="submission" date="2016-05" db="EMBL/GenBank/DDBJ databases">
        <title>Paenibacillus oryzae. sp. nov., isolated from the rice root.</title>
        <authorList>
            <person name="Zhang J."/>
            <person name="Zhang X."/>
        </authorList>
    </citation>
    <scope>NUCLEOTIDE SEQUENCE [LARGE SCALE GENOMIC DNA]</scope>
    <source>
        <strain evidence="7">KCTC13222</strain>
    </source>
</reference>
<dbReference type="PROSITE" id="PS51257">
    <property type="entry name" value="PROKAR_LIPOPROTEIN"/>
    <property type="match status" value="1"/>
</dbReference>
<dbReference type="InterPro" id="IPR006059">
    <property type="entry name" value="SBP"/>
</dbReference>
<feature type="region of interest" description="Disordered" evidence="4">
    <location>
        <begin position="28"/>
        <end position="54"/>
    </location>
</feature>
<dbReference type="GO" id="GO:0042956">
    <property type="term" value="P:maltodextrin transmembrane transport"/>
    <property type="evidence" value="ECO:0007669"/>
    <property type="project" value="TreeGrafter"/>
</dbReference>
<dbReference type="STRING" id="512399.A8709_07195"/>
<evidence type="ECO:0000256" key="3">
    <source>
        <dbReference type="ARBA" id="ARBA00022729"/>
    </source>
</evidence>
<keyword evidence="7" id="KW-1185">Reference proteome</keyword>
<evidence type="ECO:0000256" key="4">
    <source>
        <dbReference type="SAM" id="MobiDB-lite"/>
    </source>
</evidence>
<dbReference type="Proteomes" id="UP000093309">
    <property type="component" value="Unassembled WGS sequence"/>
</dbReference>
<evidence type="ECO:0000256" key="5">
    <source>
        <dbReference type="SAM" id="SignalP"/>
    </source>
</evidence>
<sequence length="447" mass="49262">MQKKKVLPIVVMIASVSLILAGCGNQQTETPTAKATSAQEMKETAAPTASNSQKQDIKLTAMTWDSGEGLALEQKMMDAYTAQHPNVKIELQSVVQGYDEKLNILNASGETPDIFLMWNTPQFADSGVAEDLTPYIKKDNFDMSIYYDVVGAWAKYRDKIYGLPKDFTPRVIFYNKKVFDNANVPYPKDGWTWDEFADTVKKLSNGKKGKDAQYGFIALSSQTYQLAGYLWSNGGSEVSPDGTTASGYVDSPAVVETVKWYKKIFDMSARSLIATGEGNPGNAEFMSGKVAMMDNGSWPLADLTKDPNFQFGMVTPPVPKAGMQFKPVVHSSTWSMFAKSKNKDAAWDVIKFLGGPEVSKINSGSGYSPSAIKSVAAELKQDQGVMKPLFDVMKLPTNVPEFTKNPRFFEADAEFGKASEKIFLNNEDPQKTLSEAAKEMDKILKKK</sequence>
<comment type="similarity">
    <text evidence="1">Belongs to the bacterial solute-binding protein 1 family.</text>
</comment>